<dbReference type="KEGG" id="cjj:CJJ81176_1241"/>
<dbReference type="EMBL" id="CP000538">
    <property type="protein sequence ID" value="EAQ72850.1"/>
    <property type="molecule type" value="Genomic_DNA"/>
</dbReference>
<feature type="modified residue" description="4-aspartylphosphate" evidence="6">
    <location>
        <position position="52"/>
    </location>
</feature>
<dbReference type="Gene3D" id="1.10.10.10">
    <property type="entry name" value="Winged helix-like DNA-binding domain superfamily/Winged helix DNA-binding domain"/>
    <property type="match status" value="1"/>
</dbReference>
<evidence type="ECO:0000313" key="10">
    <source>
        <dbReference type="EMBL" id="EAQ72850.1"/>
    </source>
</evidence>
<dbReference type="InterPro" id="IPR036388">
    <property type="entry name" value="WH-like_DNA-bd_sf"/>
</dbReference>
<dbReference type="Gene3D" id="6.10.250.690">
    <property type="match status" value="1"/>
</dbReference>
<dbReference type="Pfam" id="PF00072">
    <property type="entry name" value="Response_reg"/>
    <property type="match status" value="1"/>
</dbReference>
<dbReference type="SMR" id="A0A0H3PBF3"/>
<dbReference type="PROSITE" id="PS50110">
    <property type="entry name" value="RESPONSE_REGULATORY"/>
    <property type="match status" value="1"/>
</dbReference>
<dbReference type="Proteomes" id="UP000000646">
    <property type="component" value="Chromosome"/>
</dbReference>
<evidence type="ECO:0000259" key="9">
    <source>
        <dbReference type="PROSITE" id="PS51755"/>
    </source>
</evidence>
<dbReference type="InterPro" id="IPR001789">
    <property type="entry name" value="Sig_transdc_resp-reg_receiver"/>
</dbReference>
<dbReference type="PANTHER" id="PTHR48111:SF22">
    <property type="entry name" value="REGULATOR OF RPOS"/>
    <property type="match status" value="1"/>
</dbReference>
<keyword evidence="4 7" id="KW-0238">DNA-binding</keyword>
<dbReference type="HOGENOM" id="CLU_000445_30_4_7"/>
<dbReference type="IntAct" id="A0A0H3PBF3">
    <property type="interactions" value="1"/>
</dbReference>
<evidence type="ECO:0000256" key="4">
    <source>
        <dbReference type="ARBA" id="ARBA00023125"/>
    </source>
</evidence>
<dbReference type="eggNOG" id="COG0745">
    <property type="taxonomic scope" value="Bacteria"/>
</dbReference>
<evidence type="ECO:0000256" key="6">
    <source>
        <dbReference type="PROSITE-ProRule" id="PRU00169"/>
    </source>
</evidence>
<reference evidence="11" key="1">
    <citation type="submission" date="2006-12" db="EMBL/GenBank/DDBJ databases">
        <authorList>
            <person name="Fouts D.E."/>
            <person name="Nelson K.E."/>
            <person name="Sebastian Y."/>
        </authorList>
    </citation>
    <scope>NUCLEOTIDE SEQUENCE [LARGE SCALE GENOMIC DNA]</scope>
    <source>
        <strain evidence="11">81-176</strain>
    </source>
</reference>
<dbReference type="GO" id="GO:0032993">
    <property type="term" value="C:protein-DNA complex"/>
    <property type="evidence" value="ECO:0007669"/>
    <property type="project" value="TreeGrafter"/>
</dbReference>
<organism evidence="10 11">
    <name type="scientific">Campylobacter jejuni subsp. jejuni serotype O:23/36 (strain 81-176)</name>
    <dbReference type="NCBI Taxonomy" id="354242"/>
    <lineage>
        <taxon>Bacteria</taxon>
        <taxon>Pseudomonadati</taxon>
        <taxon>Campylobacterota</taxon>
        <taxon>Epsilonproteobacteria</taxon>
        <taxon>Campylobacterales</taxon>
        <taxon>Campylobacteraceae</taxon>
        <taxon>Campylobacter</taxon>
    </lineage>
</organism>
<dbReference type="InterPro" id="IPR016032">
    <property type="entry name" value="Sig_transdc_resp-reg_C-effctor"/>
</dbReference>
<dbReference type="GO" id="GO:0006355">
    <property type="term" value="P:regulation of DNA-templated transcription"/>
    <property type="evidence" value="ECO:0007669"/>
    <property type="project" value="InterPro"/>
</dbReference>
<evidence type="ECO:0000256" key="7">
    <source>
        <dbReference type="PROSITE-ProRule" id="PRU01091"/>
    </source>
</evidence>
<gene>
    <name evidence="10" type="ordered locus">CJJ81176_1241</name>
</gene>
<evidence type="ECO:0000256" key="5">
    <source>
        <dbReference type="ARBA" id="ARBA00023163"/>
    </source>
</evidence>
<dbReference type="GO" id="GO:0000976">
    <property type="term" value="F:transcription cis-regulatory region binding"/>
    <property type="evidence" value="ECO:0007669"/>
    <property type="project" value="TreeGrafter"/>
</dbReference>
<dbReference type="AlphaFoldDB" id="A0A0H3PBF3"/>
<evidence type="ECO:0000256" key="1">
    <source>
        <dbReference type="ARBA" id="ARBA00022553"/>
    </source>
</evidence>
<dbReference type="PROSITE" id="PS51755">
    <property type="entry name" value="OMPR_PHOB"/>
    <property type="match status" value="1"/>
</dbReference>
<evidence type="ECO:0000256" key="2">
    <source>
        <dbReference type="ARBA" id="ARBA00023012"/>
    </source>
</evidence>
<dbReference type="SUPFAM" id="SSF46894">
    <property type="entry name" value="C-terminal effector domain of the bipartite response regulators"/>
    <property type="match status" value="1"/>
</dbReference>
<dbReference type="CDD" id="cd00383">
    <property type="entry name" value="trans_reg_C"/>
    <property type="match status" value="1"/>
</dbReference>
<dbReference type="SMART" id="SM00862">
    <property type="entry name" value="Trans_reg_C"/>
    <property type="match status" value="1"/>
</dbReference>
<dbReference type="InterPro" id="IPR039420">
    <property type="entry name" value="WalR-like"/>
</dbReference>
<name>A0A0H3PBF3_CAMJJ</name>
<protein>
    <submittedName>
        <fullName evidence="10">DNA-binding response regulator</fullName>
    </submittedName>
</protein>
<dbReference type="SUPFAM" id="SSF52172">
    <property type="entry name" value="CheY-like"/>
    <property type="match status" value="1"/>
</dbReference>
<dbReference type="RefSeq" id="WP_002853196.1">
    <property type="nucleotide sequence ID" value="NC_008787.1"/>
</dbReference>
<dbReference type="SMART" id="SM00448">
    <property type="entry name" value="REC"/>
    <property type="match status" value="1"/>
</dbReference>
<feature type="domain" description="OmpR/PhoB-type" evidence="9">
    <location>
        <begin position="125"/>
        <end position="224"/>
    </location>
</feature>
<proteinExistence type="predicted"/>
<dbReference type="GO" id="GO:0000156">
    <property type="term" value="F:phosphorelay response regulator activity"/>
    <property type="evidence" value="ECO:0007669"/>
    <property type="project" value="TreeGrafter"/>
</dbReference>
<keyword evidence="2" id="KW-0902">Two-component regulatory system</keyword>
<accession>A0A0H3PBF3</accession>
<feature type="domain" description="Response regulatory" evidence="8">
    <location>
        <begin position="3"/>
        <end position="116"/>
    </location>
</feature>
<keyword evidence="1 6" id="KW-0597">Phosphoprotein</keyword>
<evidence type="ECO:0000259" key="8">
    <source>
        <dbReference type="PROSITE" id="PS50110"/>
    </source>
</evidence>
<dbReference type="Pfam" id="PF00486">
    <property type="entry name" value="Trans_reg_C"/>
    <property type="match status" value="1"/>
</dbReference>
<dbReference type="InterPro" id="IPR001867">
    <property type="entry name" value="OmpR/PhoB-type_DNA-bd"/>
</dbReference>
<sequence length="224" mass="25477">MTNILMIEDDLELAEITAEYLEKFDMKVDIAHEPYIGLSKLALKEYQLIILDLSLPGLDGLEVCEEIRKKYDTPIIVSSARHDITDKVNALELGADDYLPKPYNPKELQARIKSHLRRISNTKSAIAKSVKDLVYDQYKHIITMKGQELTLTNAEFDILSYLIKKEGGVVSREELVYNCSSISEDSSNKSIDVIISRIRQKMGDDPKTPKYIHSIRGIGYKLTQ</sequence>
<evidence type="ECO:0000313" key="11">
    <source>
        <dbReference type="Proteomes" id="UP000000646"/>
    </source>
</evidence>
<evidence type="ECO:0000256" key="3">
    <source>
        <dbReference type="ARBA" id="ARBA00023015"/>
    </source>
</evidence>
<keyword evidence="3" id="KW-0805">Transcription regulation</keyword>
<dbReference type="PANTHER" id="PTHR48111">
    <property type="entry name" value="REGULATOR OF RPOS"/>
    <property type="match status" value="1"/>
</dbReference>
<dbReference type="Gene3D" id="3.40.50.2300">
    <property type="match status" value="1"/>
</dbReference>
<feature type="DNA-binding region" description="OmpR/PhoB-type" evidence="7">
    <location>
        <begin position="125"/>
        <end position="224"/>
    </location>
</feature>
<keyword evidence="5" id="KW-0804">Transcription</keyword>
<dbReference type="GO" id="GO:0005829">
    <property type="term" value="C:cytosol"/>
    <property type="evidence" value="ECO:0007669"/>
    <property type="project" value="TreeGrafter"/>
</dbReference>
<dbReference type="InterPro" id="IPR011006">
    <property type="entry name" value="CheY-like_superfamily"/>
</dbReference>